<comment type="caution">
    <text evidence="3">The sequence shown here is derived from an EMBL/GenBank/DDBJ whole genome shotgun (WGS) entry which is preliminary data.</text>
</comment>
<dbReference type="Proteomes" id="UP001501195">
    <property type="component" value="Unassembled WGS sequence"/>
</dbReference>
<evidence type="ECO:0000256" key="1">
    <source>
        <dbReference type="SAM" id="MobiDB-lite"/>
    </source>
</evidence>
<evidence type="ECO:0000313" key="4">
    <source>
        <dbReference type="Proteomes" id="UP001501195"/>
    </source>
</evidence>
<accession>A0ABP9HT73</accession>
<name>A0ABP9HT73_9ACTN</name>
<proteinExistence type="predicted"/>
<feature type="region of interest" description="Disordered" evidence="1">
    <location>
        <begin position="1"/>
        <end position="26"/>
    </location>
</feature>
<dbReference type="RefSeq" id="WP_345712139.1">
    <property type="nucleotide sequence ID" value="NZ_BAABIL010000243.1"/>
</dbReference>
<keyword evidence="4" id="KW-1185">Reference proteome</keyword>
<sequence length="279" mass="28887">MSTTPLQVPAPELAAQDDDWTVPPPREHPGRVAALLLAAAFGTTAALSALGSLTAPTESTTRELAGTVRVVRALSEVGDVDVRVVPGLDAARVTTTTHGSWSQPRAEAELLGDGVLQLSGDCGDAAWFWPCSVSFELELPAAVPLEFRTQTGDVDVDGAFPSVVAELTTGDFGWEHPAGGTLDLRSTTGDVDVEGAVSDLRVRATTGDVDVELRQAPERVVVETTTGDVHVELPADGTGYDADVSAGVGDVTDDVPVDPDGPLLQVRATTGDVTVRAEG</sequence>
<feature type="domain" description="DUF4097" evidence="2">
    <location>
        <begin position="149"/>
        <end position="255"/>
    </location>
</feature>
<dbReference type="EMBL" id="BAABIL010000243">
    <property type="protein sequence ID" value="GAA4977719.1"/>
    <property type="molecule type" value="Genomic_DNA"/>
</dbReference>
<evidence type="ECO:0000313" key="3">
    <source>
        <dbReference type="EMBL" id="GAA4977719.1"/>
    </source>
</evidence>
<dbReference type="Pfam" id="PF13349">
    <property type="entry name" value="DUF4097"/>
    <property type="match status" value="1"/>
</dbReference>
<dbReference type="InterPro" id="IPR025164">
    <property type="entry name" value="Toastrack_DUF4097"/>
</dbReference>
<reference evidence="4" key="1">
    <citation type="journal article" date="2019" name="Int. J. Syst. Evol. Microbiol.">
        <title>The Global Catalogue of Microorganisms (GCM) 10K type strain sequencing project: providing services to taxonomists for standard genome sequencing and annotation.</title>
        <authorList>
            <consortium name="The Broad Institute Genomics Platform"/>
            <consortium name="The Broad Institute Genome Sequencing Center for Infectious Disease"/>
            <person name="Wu L."/>
            <person name="Ma J."/>
        </authorList>
    </citation>
    <scope>NUCLEOTIDE SEQUENCE [LARGE SCALE GENOMIC DNA]</scope>
    <source>
        <strain evidence="4">JCM 18126</strain>
    </source>
</reference>
<evidence type="ECO:0000259" key="2">
    <source>
        <dbReference type="Pfam" id="PF13349"/>
    </source>
</evidence>
<gene>
    <name evidence="3" type="ORF">GCM10023225_17960</name>
</gene>
<organism evidence="3 4">
    <name type="scientific">Kineococcus glutinatus</name>
    <dbReference type="NCBI Taxonomy" id="1070872"/>
    <lineage>
        <taxon>Bacteria</taxon>
        <taxon>Bacillati</taxon>
        <taxon>Actinomycetota</taxon>
        <taxon>Actinomycetes</taxon>
        <taxon>Kineosporiales</taxon>
        <taxon>Kineosporiaceae</taxon>
        <taxon>Kineococcus</taxon>
    </lineage>
</organism>
<protein>
    <recommendedName>
        <fullName evidence="2">DUF4097 domain-containing protein</fullName>
    </recommendedName>
</protein>